<comment type="caution">
    <text evidence="1">The sequence shown here is derived from an EMBL/GenBank/DDBJ whole genome shotgun (WGS) entry which is preliminary data.</text>
</comment>
<evidence type="ECO:0000313" key="2">
    <source>
        <dbReference type="Proteomes" id="UP000185829"/>
    </source>
</evidence>
<accession>A0A9X8WKZ3</accession>
<protein>
    <submittedName>
        <fullName evidence="1">Uncharacterized protein</fullName>
    </submittedName>
</protein>
<name>A0A9X8WKZ3_9BACI</name>
<dbReference type="RefSeq" id="WP_076368604.1">
    <property type="nucleotide sequence ID" value="NZ_FTMX01000004.1"/>
</dbReference>
<sequence>MDVANSLLFVRAQDICLTGTDLLNEENPERNCISLRIFFVYYLADSETGYLPAPVSENVDRGGQSEFDVYLIQTSLVEVAKRTMPLI</sequence>
<reference evidence="1 2" key="1">
    <citation type="submission" date="2017-01" db="EMBL/GenBank/DDBJ databases">
        <authorList>
            <person name="Varghese N."/>
            <person name="Submissions S."/>
        </authorList>
    </citation>
    <scope>NUCLEOTIDE SEQUENCE [LARGE SCALE GENOMIC DNA]</scope>
    <source>
        <strain evidence="1 2">RUG2-6</strain>
    </source>
</reference>
<dbReference type="Proteomes" id="UP000185829">
    <property type="component" value="Unassembled WGS sequence"/>
</dbReference>
<dbReference type="AlphaFoldDB" id="A0A9X8WKZ3"/>
<gene>
    <name evidence="1" type="ORF">SAMN05878482_10452</name>
</gene>
<evidence type="ECO:0000313" key="1">
    <source>
        <dbReference type="EMBL" id="SIR50248.1"/>
    </source>
</evidence>
<proteinExistence type="predicted"/>
<organism evidence="1 2">
    <name type="scientific">Peribacillus simplex</name>
    <dbReference type="NCBI Taxonomy" id="1478"/>
    <lineage>
        <taxon>Bacteria</taxon>
        <taxon>Bacillati</taxon>
        <taxon>Bacillota</taxon>
        <taxon>Bacilli</taxon>
        <taxon>Bacillales</taxon>
        <taxon>Bacillaceae</taxon>
        <taxon>Peribacillus</taxon>
    </lineage>
</organism>
<dbReference type="EMBL" id="FTMX01000004">
    <property type="protein sequence ID" value="SIR50248.1"/>
    <property type="molecule type" value="Genomic_DNA"/>
</dbReference>